<dbReference type="EMBL" id="MU274907">
    <property type="protein sequence ID" value="KAI0090604.1"/>
    <property type="molecule type" value="Genomic_DNA"/>
</dbReference>
<comment type="caution">
    <text evidence="1">The sequence shown here is derived from an EMBL/GenBank/DDBJ whole genome shotgun (WGS) entry which is preliminary data.</text>
</comment>
<protein>
    <submittedName>
        <fullName evidence="1">Lysophospholipase</fullName>
    </submittedName>
</protein>
<organism evidence="1 2">
    <name type="scientific">Irpex rosettiformis</name>
    <dbReference type="NCBI Taxonomy" id="378272"/>
    <lineage>
        <taxon>Eukaryota</taxon>
        <taxon>Fungi</taxon>
        <taxon>Dikarya</taxon>
        <taxon>Basidiomycota</taxon>
        <taxon>Agaricomycotina</taxon>
        <taxon>Agaricomycetes</taxon>
        <taxon>Polyporales</taxon>
        <taxon>Irpicaceae</taxon>
        <taxon>Irpex</taxon>
    </lineage>
</organism>
<gene>
    <name evidence="1" type="ORF">BDY19DRAFT_722232</name>
</gene>
<sequence>MQAVAGKDYIEAWLPGVDGTQFYTRTYPATFPKAILLFVHGFAEHVGRYEHAHVKYPTRGITVFAFDLRGYGRTALNQEKKSKDSAYGKTNWHVQMRDIEWFGKYLEKENPGVPLFLMGHSAGGGQVLAYFTRPSAPPSPEATRLFKAVICSSPCILLTSPKPRIIRWVGGKLASLVPYQLIPADVGLENLSRNTAANQAILKDPYIKQMGSLRGLDDMLTGGEKLLTEDYKRWPKELPILFIHGTGDNITSYKATKEFYDRIDCTGKKLSLYEGAYHEIVQETDGLGDRLVDECISWVESHLPEKKPEATEPAKL</sequence>
<dbReference type="Proteomes" id="UP001055072">
    <property type="component" value="Unassembled WGS sequence"/>
</dbReference>
<name>A0ACB8U8N5_9APHY</name>
<reference evidence="1" key="1">
    <citation type="journal article" date="2021" name="Environ. Microbiol.">
        <title>Gene family expansions and transcriptome signatures uncover fungal adaptations to wood decay.</title>
        <authorList>
            <person name="Hage H."/>
            <person name="Miyauchi S."/>
            <person name="Viragh M."/>
            <person name="Drula E."/>
            <person name="Min B."/>
            <person name="Chaduli D."/>
            <person name="Navarro D."/>
            <person name="Favel A."/>
            <person name="Norest M."/>
            <person name="Lesage-Meessen L."/>
            <person name="Balint B."/>
            <person name="Merenyi Z."/>
            <person name="de Eugenio L."/>
            <person name="Morin E."/>
            <person name="Martinez A.T."/>
            <person name="Baldrian P."/>
            <person name="Stursova M."/>
            <person name="Martinez M.J."/>
            <person name="Novotny C."/>
            <person name="Magnuson J.K."/>
            <person name="Spatafora J.W."/>
            <person name="Maurice S."/>
            <person name="Pangilinan J."/>
            <person name="Andreopoulos W."/>
            <person name="LaButti K."/>
            <person name="Hundley H."/>
            <person name="Na H."/>
            <person name="Kuo A."/>
            <person name="Barry K."/>
            <person name="Lipzen A."/>
            <person name="Henrissat B."/>
            <person name="Riley R."/>
            <person name="Ahrendt S."/>
            <person name="Nagy L.G."/>
            <person name="Grigoriev I.V."/>
            <person name="Martin F."/>
            <person name="Rosso M.N."/>
        </authorList>
    </citation>
    <scope>NUCLEOTIDE SEQUENCE</scope>
    <source>
        <strain evidence="1">CBS 384.51</strain>
    </source>
</reference>
<evidence type="ECO:0000313" key="2">
    <source>
        <dbReference type="Proteomes" id="UP001055072"/>
    </source>
</evidence>
<proteinExistence type="predicted"/>
<keyword evidence="2" id="KW-1185">Reference proteome</keyword>
<accession>A0ACB8U8N5</accession>
<evidence type="ECO:0000313" key="1">
    <source>
        <dbReference type="EMBL" id="KAI0090604.1"/>
    </source>
</evidence>